<feature type="binding site" evidence="8">
    <location>
        <position position="86"/>
    </location>
    <ligand>
        <name>shikimate</name>
        <dbReference type="ChEBI" id="CHEBI:36208"/>
    </ligand>
</feature>
<dbReference type="GO" id="GO:0005829">
    <property type="term" value="C:cytosol"/>
    <property type="evidence" value="ECO:0007669"/>
    <property type="project" value="TreeGrafter"/>
</dbReference>
<evidence type="ECO:0000256" key="4">
    <source>
        <dbReference type="ARBA" id="ARBA00022857"/>
    </source>
</evidence>
<evidence type="ECO:0000256" key="7">
    <source>
        <dbReference type="ARBA" id="ARBA00049442"/>
    </source>
</evidence>
<dbReference type="InterPro" id="IPR013708">
    <property type="entry name" value="Shikimate_DH-bd_N"/>
</dbReference>
<dbReference type="GO" id="GO:0004764">
    <property type="term" value="F:shikimate 3-dehydrogenase (NADP+) activity"/>
    <property type="evidence" value="ECO:0007669"/>
    <property type="project" value="UniProtKB-UniRule"/>
</dbReference>
<name>A0A4R7P2T4_9GAMM</name>
<dbReference type="CDD" id="cd01065">
    <property type="entry name" value="NAD_bind_Shikimate_DH"/>
    <property type="match status" value="1"/>
</dbReference>
<organism evidence="12 13">
    <name type="scientific">Panacagrimonas perspica</name>
    <dbReference type="NCBI Taxonomy" id="381431"/>
    <lineage>
        <taxon>Bacteria</taxon>
        <taxon>Pseudomonadati</taxon>
        <taxon>Pseudomonadota</taxon>
        <taxon>Gammaproteobacteria</taxon>
        <taxon>Nevskiales</taxon>
        <taxon>Nevskiaceae</taxon>
        <taxon>Panacagrimonas</taxon>
    </lineage>
</organism>
<dbReference type="GO" id="GO:0009073">
    <property type="term" value="P:aromatic amino acid family biosynthetic process"/>
    <property type="evidence" value="ECO:0007669"/>
    <property type="project" value="UniProtKB-KW"/>
</dbReference>
<dbReference type="AlphaFoldDB" id="A0A4R7P2T4"/>
<feature type="binding site" evidence="8">
    <location>
        <position position="61"/>
    </location>
    <ligand>
        <name>shikimate</name>
        <dbReference type="ChEBI" id="CHEBI:36208"/>
    </ligand>
</feature>
<dbReference type="InterPro" id="IPR022893">
    <property type="entry name" value="Shikimate_DH_fam"/>
</dbReference>
<feature type="binding site" evidence="8">
    <location>
        <position position="101"/>
    </location>
    <ligand>
        <name>shikimate</name>
        <dbReference type="ChEBI" id="CHEBI:36208"/>
    </ligand>
</feature>
<dbReference type="Pfam" id="PF01488">
    <property type="entry name" value="Shikimate_DH"/>
    <property type="match status" value="1"/>
</dbReference>
<protein>
    <recommendedName>
        <fullName evidence="2 8">Shikimate dehydrogenase (NADP(+))</fullName>
        <shortName evidence="8">SDH</shortName>
        <ecNumber evidence="2 8">1.1.1.25</ecNumber>
    </recommendedName>
</protein>
<feature type="binding site" evidence="8">
    <location>
        <position position="244"/>
    </location>
    <ligand>
        <name>shikimate</name>
        <dbReference type="ChEBI" id="CHEBI:36208"/>
    </ligand>
</feature>
<dbReference type="NCBIfam" id="TIGR00507">
    <property type="entry name" value="aroE"/>
    <property type="match status" value="1"/>
</dbReference>
<comment type="pathway">
    <text evidence="1 8">Metabolic intermediate biosynthesis; chorismate biosynthesis; chorismate from D-erythrose 4-phosphate and phosphoenolpyruvate: step 4/7.</text>
</comment>
<feature type="binding site" evidence="8">
    <location>
        <begin position="14"/>
        <end position="16"/>
    </location>
    <ligand>
        <name>shikimate</name>
        <dbReference type="ChEBI" id="CHEBI:36208"/>
    </ligand>
</feature>
<dbReference type="Proteomes" id="UP000295341">
    <property type="component" value="Unassembled WGS sequence"/>
</dbReference>
<dbReference type="Gene3D" id="3.40.50.10860">
    <property type="entry name" value="Leucine Dehydrogenase, chain A, domain 1"/>
    <property type="match status" value="1"/>
</dbReference>
<dbReference type="Pfam" id="PF18317">
    <property type="entry name" value="SDH_C"/>
    <property type="match status" value="1"/>
</dbReference>
<comment type="caution">
    <text evidence="8">Lacks conserved residue(s) required for the propagation of feature annotation.</text>
</comment>
<dbReference type="GO" id="GO:0008652">
    <property type="term" value="P:amino acid biosynthetic process"/>
    <property type="evidence" value="ECO:0007669"/>
    <property type="project" value="UniProtKB-KW"/>
</dbReference>
<dbReference type="GO" id="GO:0009423">
    <property type="term" value="P:chorismate biosynthetic process"/>
    <property type="evidence" value="ECO:0007669"/>
    <property type="project" value="UniProtKB-UniRule"/>
</dbReference>
<feature type="binding site" evidence="8">
    <location>
        <position position="77"/>
    </location>
    <ligand>
        <name>NADP(+)</name>
        <dbReference type="ChEBI" id="CHEBI:58349"/>
    </ligand>
</feature>
<comment type="catalytic activity">
    <reaction evidence="7 8">
        <text>shikimate + NADP(+) = 3-dehydroshikimate + NADPH + H(+)</text>
        <dbReference type="Rhea" id="RHEA:17737"/>
        <dbReference type="ChEBI" id="CHEBI:15378"/>
        <dbReference type="ChEBI" id="CHEBI:16630"/>
        <dbReference type="ChEBI" id="CHEBI:36208"/>
        <dbReference type="ChEBI" id="CHEBI:57783"/>
        <dbReference type="ChEBI" id="CHEBI:58349"/>
        <dbReference type="EC" id="1.1.1.25"/>
    </reaction>
</comment>
<dbReference type="InterPro" id="IPR011342">
    <property type="entry name" value="Shikimate_DH"/>
</dbReference>
<comment type="subunit">
    <text evidence="8">Homodimer.</text>
</comment>
<evidence type="ECO:0000256" key="2">
    <source>
        <dbReference type="ARBA" id="ARBA00012962"/>
    </source>
</evidence>
<sequence>MDRYAVIGQPISHSKSPSIHALFAQQTGQDLGYEAIEVAPASLAAELQRLHGEGLRGSNVTLPHKQAVAKLCESVSDRAQLAGAVNTLVRTDSGWTGDNTDGEGFVTDLARLGITLTGRRVLVLGAGGATRGILAPILEARPAQLVVSNRNPWKPEELAELFKPVGVVTPRTHLALKGDRYDVVINATSAGHTGGLPLLPGRLIADGGDCYDLSYGDASVPFRQWARSQGASHIEDGLGMLVEQAASSFAIWRGVRPETAPVLKELRRLMRGHGECEAVGTHQPVRRSHVELPPQD</sequence>
<feature type="domain" description="Shikimate dehydrogenase substrate binding N-terminal" evidence="10">
    <location>
        <begin position="6"/>
        <end position="88"/>
    </location>
</feature>
<proteinExistence type="inferred from homology"/>
<evidence type="ECO:0000256" key="8">
    <source>
        <dbReference type="HAMAP-Rule" id="MF_00222"/>
    </source>
</evidence>
<keyword evidence="4 8" id="KW-0521">NADP</keyword>
<dbReference type="UniPathway" id="UPA00053">
    <property type="reaction ID" value="UER00087"/>
</dbReference>
<evidence type="ECO:0000259" key="11">
    <source>
        <dbReference type="Pfam" id="PF18317"/>
    </source>
</evidence>
<evidence type="ECO:0000313" key="13">
    <source>
        <dbReference type="Proteomes" id="UP000295341"/>
    </source>
</evidence>
<dbReference type="Gene3D" id="3.40.50.720">
    <property type="entry name" value="NAD(P)-binding Rossmann-like Domain"/>
    <property type="match status" value="1"/>
</dbReference>
<comment type="function">
    <text evidence="8">Involved in the biosynthesis of the chorismate, which leads to the biosynthesis of aromatic amino acids. Catalyzes the reversible NADPH linked reduction of 3-dehydroshikimate (DHSA) to yield shikimate (SA).</text>
</comment>
<comment type="similarity">
    <text evidence="8">Belongs to the shikimate dehydrogenase family.</text>
</comment>
<dbReference type="PANTHER" id="PTHR21089">
    <property type="entry name" value="SHIKIMATE DEHYDROGENASE"/>
    <property type="match status" value="1"/>
</dbReference>
<dbReference type="InterPro" id="IPR036291">
    <property type="entry name" value="NAD(P)-bd_dom_sf"/>
</dbReference>
<feature type="binding site" evidence="8">
    <location>
        <position position="215"/>
    </location>
    <ligand>
        <name>shikimate</name>
        <dbReference type="ChEBI" id="CHEBI:36208"/>
    </ligand>
</feature>
<dbReference type="InterPro" id="IPR046346">
    <property type="entry name" value="Aminoacid_DH-like_N_sf"/>
</dbReference>
<dbReference type="NCBIfam" id="NF001310">
    <property type="entry name" value="PRK00258.1-2"/>
    <property type="match status" value="1"/>
</dbReference>
<keyword evidence="5 8" id="KW-0560">Oxidoreductase</keyword>
<comment type="caution">
    <text evidence="12">The sequence shown here is derived from an EMBL/GenBank/DDBJ whole genome shotgun (WGS) entry which is preliminary data.</text>
</comment>
<dbReference type="EMBL" id="SOBT01000009">
    <property type="protein sequence ID" value="TDU28044.1"/>
    <property type="molecule type" value="Genomic_DNA"/>
</dbReference>
<feature type="active site" description="Proton acceptor" evidence="8">
    <location>
        <position position="65"/>
    </location>
</feature>
<accession>A0A4R7P2T4</accession>
<dbReference type="PANTHER" id="PTHR21089:SF1">
    <property type="entry name" value="BIFUNCTIONAL 3-DEHYDROQUINATE DEHYDRATASE_SHIKIMATE DEHYDROGENASE, CHLOROPLASTIC"/>
    <property type="match status" value="1"/>
</dbReference>
<dbReference type="HAMAP" id="MF_00222">
    <property type="entry name" value="Shikimate_DH_AroE"/>
    <property type="match status" value="1"/>
</dbReference>
<keyword evidence="6 8" id="KW-0057">Aromatic amino acid biosynthesis</keyword>
<dbReference type="RefSeq" id="WP_133881633.1">
    <property type="nucleotide sequence ID" value="NZ_MWIN01000010.1"/>
</dbReference>
<evidence type="ECO:0000256" key="1">
    <source>
        <dbReference type="ARBA" id="ARBA00004871"/>
    </source>
</evidence>
<dbReference type="Pfam" id="PF08501">
    <property type="entry name" value="Shikimate_dh_N"/>
    <property type="match status" value="1"/>
</dbReference>
<dbReference type="InterPro" id="IPR006151">
    <property type="entry name" value="Shikm_DH/Glu-tRNA_Rdtase"/>
</dbReference>
<evidence type="ECO:0000256" key="3">
    <source>
        <dbReference type="ARBA" id="ARBA00022605"/>
    </source>
</evidence>
<evidence type="ECO:0000259" key="9">
    <source>
        <dbReference type="Pfam" id="PF01488"/>
    </source>
</evidence>
<keyword evidence="13" id="KW-1185">Reference proteome</keyword>
<feature type="domain" description="SDH C-terminal" evidence="11">
    <location>
        <begin position="237"/>
        <end position="267"/>
    </location>
</feature>
<dbReference type="OrthoDB" id="9776868at2"/>
<dbReference type="GO" id="GO:0019632">
    <property type="term" value="P:shikimate metabolic process"/>
    <property type="evidence" value="ECO:0007669"/>
    <property type="project" value="InterPro"/>
</dbReference>
<dbReference type="EC" id="1.1.1.25" evidence="2 8"/>
<keyword evidence="3 8" id="KW-0028">Amino-acid biosynthesis</keyword>
<evidence type="ECO:0000313" key="12">
    <source>
        <dbReference type="EMBL" id="TDU28044.1"/>
    </source>
</evidence>
<dbReference type="SUPFAM" id="SSF53223">
    <property type="entry name" value="Aminoacid dehydrogenase-like, N-terminal domain"/>
    <property type="match status" value="1"/>
</dbReference>
<dbReference type="InterPro" id="IPR041121">
    <property type="entry name" value="SDH_C"/>
</dbReference>
<dbReference type="SUPFAM" id="SSF51735">
    <property type="entry name" value="NAD(P)-binding Rossmann-fold domains"/>
    <property type="match status" value="1"/>
</dbReference>
<dbReference type="GO" id="GO:0050661">
    <property type="term" value="F:NADP binding"/>
    <property type="evidence" value="ECO:0007669"/>
    <property type="project" value="InterPro"/>
</dbReference>
<feature type="binding site" evidence="8">
    <location>
        <begin position="125"/>
        <end position="129"/>
    </location>
    <ligand>
        <name>NADP(+)</name>
        <dbReference type="ChEBI" id="CHEBI:58349"/>
    </ligand>
</feature>
<feature type="binding site" evidence="8">
    <location>
        <position position="237"/>
    </location>
    <ligand>
        <name>NADP(+)</name>
        <dbReference type="ChEBI" id="CHEBI:58349"/>
    </ligand>
</feature>
<evidence type="ECO:0000256" key="6">
    <source>
        <dbReference type="ARBA" id="ARBA00023141"/>
    </source>
</evidence>
<reference evidence="12 13" key="1">
    <citation type="submission" date="2019-03" db="EMBL/GenBank/DDBJ databases">
        <title>Genomic Encyclopedia of Type Strains, Phase IV (KMG-IV): sequencing the most valuable type-strain genomes for metagenomic binning, comparative biology and taxonomic classification.</title>
        <authorList>
            <person name="Goeker M."/>
        </authorList>
    </citation>
    <scope>NUCLEOTIDE SEQUENCE [LARGE SCALE GENOMIC DNA]</scope>
    <source>
        <strain evidence="12 13">DSM 26377</strain>
    </source>
</reference>
<feature type="domain" description="Quinate/shikimate 5-dehydrogenase/glutamyl-tRNA reductase" evidence="9">
    <location>
        <begin position="115"/>
        <end position="191"/>
    </location>
</feature>
<evidence type="ECO:0000256" key="5">
    <source>
        <dbReference type="ARBA" id="ARBA00023002"/>
    </source>
</evidence>
<gene>
    <name evidence="8" type="primary">aroE</name>
    <name evidence="12" type="ORF">DFR24_2403</name>
</gene>
<feature type="binding site" evidence="8">
    <location>
        <position position="213"/>
    </location>
    <ligand>
        <name>NADP(+)</name>
        <dbReference type="ChEBI" id="CHEBI:58349"/>
    </ligand>
</feature>
<evidence type="ECO:0000259" key="10">
    <source>
        <dbReference type="Pfam" id="PF08501"/>
    </source>
</evidence>